<feature type="signal peptide" evidence="8">
    <location>
        <begin position="1"/>
        <end position="31"/>
    </location>
</feature>
<evidence type="ECO:0000256" key="7">
    <source>
        <dbReference type="PROSITE-ProRule" id="PRU01360"/>
    </source>
</evidence>
<feature type="chain" id="PRO_5026992376" evidence="8">
    <location>
        <begin position="32"/>
        <end position="1136"/>
    </location>
</feature>
<accession>A0A6J4GWB1</accession>
<dbReference type="InterPro" id="IPR023997">
    <property type="entry name" value="TonB-dep_OMP_SusC/RagA_CS"/>
</dbReference>
<keyword evidence="6 7" id="KW-0998">Cell outer membrane</keyword>
<dbReference type="InterPro" id="IPR023996">
    <property type="entry name" value="TonB-dep_OMP_SusC/RagA"/>
</dbReference>
<feature type="domain" description="TonB-dependent receptor plug" evidence="9">
    <location>
        <begin position="224"/>
        <end position="321"/>
    </location>
</feature>
<dbReference type="SUPFAM" id="SSF49464">
    <property type="entry name" value="Carboxypeptidase regulatory domain-like"/>
    <property type="match status" value="1"/>
</dbReference>
<dbReference type="NCBIfam" id="TIGR04056">
    <property type="entry name" value="OMP_RagA_SusC"/>
    <property type="match status" value="1"/>
</dbReference>
<keyword evidence="8" id="KW-0732">Signal</keyword>
<keyword evidence="4 7" id="KW-0812">Transmembrane</keyword>
<dbReference type="InterPro" id="IPR012910">
    <property type="entry name" value="Plug_dom"/>
</dbReference>
<evidence type="ECO:0000313" key="10">
    <source>
        <dbReference type="EMBL" id="CAA9203589.1"/>
    </source>
</evidence>
<dbReference type="Pfam" id="PF07715">
    <property type="entry name" value="Plug"/>
    <property type="match status" value="1"/>
</dbReference>
<keyword evidence="11" id="KW-1185">Reference proteome</keyword>
<dbReference type="PROSITE" id="PS52016">
    <property type="entry name" value="TONB_DEPENDENT_REC_3"/>
    <property type="match status" value="1"/>
</dbReference>
<dbReference type="RefSeq" id="WP_173973221.1">
    <property type="nucleotide sequence ID" value="NZ_CADCSU010000200.1"/>
</dbReference>
<gene>
    <name evidence="10" type="ORF">FLA105534_04769</name>
</gene>
<dbReference type="AlphaFoldDB" id="A0A6J4GWB1"/>
<dbReference type="Proteomes" id="UP000479938">
    <property type="component" value="Unassembled WGS sequence"/>
</dbReference>
<keyword evidence="10" id="KW-0675">Receptor</keyword>
<evidence type="ECO:0000256" key="4">
    <source>
        <dbReference type="ARBA" id="ARBA00022692"/>
    </source>
</evidence>
<name>A0A6J4GWB1_9FLAO</name>
<dbReference type="SUPFAM" id="SSF56935">
    <property type="entry name" value="Porins"/>
    <property type="match status" value="1"/>
</dbReference>
<reference evidence="10 11" key="1">
    <citation type="submission" date="2020-02" db="EMBL/GenBank/DDBJ databases">
        <authorList>
            <person name="Criscuolo A."/>
        </authorList>
    </citation>
    <scope>NUCLEOTIDE SEQUENCE [LARGE SCALE GENOMIC DNA]</scope>
    <source>
        <strain evidence="10">CIP105534</strain>
    </source>
</reference>
<keyword evidence="5 7" id="KW-0472">Membrane</keyword>
<organism evidence="10 11">
    <name type="scientific">Flavobacterium bizetiae</name>
    <dbReference type="NCBI Taxonomy" id="2704140"/>
    <lineage>
        <taxon>Bacteria</taxon>
        <taxon>Pseudomonadati</taxon>
        <taxon>Bacteroidota</taxon>
        <taxon>Flavobacteriia</taxon>
        <taxon>Flavobacteriales</taxon>
        <taxon>Flavobacteriaceae</taxon>
        <taxon>Flavobacterium</taxon>
    </lineage>
</organism>
<dbReference type="Gene3D" id="2.170.130.10">
    <property type="entry name" value="TonB-dependent receptor, plug domain"/>
    <property type="match status" value="1"/>
</dbReference>
<evidence type="ECO:0000256" key="8">
    <source>
        <dbReference type="SAM" id="SignalP"/>
    </source>
</evidence>
<comment type="subcellular location">
    <subcellularLocation>
        <location evidence="1 7">Cell outer membrane</location>
        <topology evidence="1 7">Multi-pass membrane protein</topology>
    </subcellularLocation>
</comment>
<dbReference type="Gene3D" id="2.60.40.1120">
    <property type="entry name" value="Carboxypeptidase-like, regulatory domain"/>
    <property type="match status" value="1"/>
</dbReference>
<dbReference type="GO" id="GO:0009279">
    <property type="term" value="C:cell outer membrane"/>
    <property type="evidence" value="ECO:0007669"/>
    <property type="project" value="UniProtKB-SubCell"/>
</dbReference>
<dbReference type="InterPro" id="IPR036942">
    <property type="entry name" value="Beta-barrel_TonB_sf"/>
</dbReference>
<evidence type="ECO:0000313" key="11">
    <source>
        <dbReference type="Proteomes" id="UP000479938"/>
    </source>
</evidence>
<evidence type="ECO:0000256" key="3">
    <source>
        <dbReference type="ARBA" id="ARBA00022452"/>
    </source>
</evidence>
<dbReference type="EMBL" id="CADCSU010000200">
    <property type="protein sequence ID" value="CAA9203589.1"/>
    <property type="molecule type" value="Genomic_DNA"/>
</dbReference>
<dbReference type="InterPro" id="IPR008969">
    <property type="entry name" value="CarboxyPept-like_regulatory"/>
</dbReference>
<evidence type="ECO:0000256" key="2">
    <source>
        <dbReference type="ARBA" id="ARBA00022448"/>
    </source>
</evidence>
<evidence type="ECO:0000256" key="1">
    <source>
        <dbReference type="ARBA" id="ARBA00004571"/>
    </source>
</evidence>
<dbReference type="Pfam" id="PF13715">
    <property type="entry name" value="CarbopepD_reg_2"/>
    <property type="match status" value="1"/>
</dbReference>
<dbReference type="NCBIfam" id="TIGR04057">
    <property type="entry name" value="SusC_RagA_signa"/>
    <property type="match status" value="1"/>
</dbReference>
<comment type="similarity">
    <text evidence="7">Belongs to the TonB-dependent receptor family.</text>
</comment>
<protein>
    <submittedName>
        <fullName evidence="10">TonB-dependent receptor P26</fullName>
    </submittedName>
</protein>
<dbReference type="Gene3D" id="2.40.170.20">
    <property type="entry name" value="TonB-dependent receptor, beta-barrel domain"/>
    <property type="match status" value="1"/>
</dbReference>
<evidence type="ECO:0000256" key="5">
    <source>
        <dbReference type="ARBA" id="ARBA00023136"/>
    </source>
</evidence>
<proteinExistence type="inferred from homology"/>
<sequence length="1136" mass="125746">MYLVTNKNNNKKNIFFFFLVTLWTQVTFASAFTSQSTESTPVSISKNVYELKALFKAIESQTDFSLLYSDEVAKLKTQVPVSSGTQTIALLLKEAAVKFNVAYQINDGLITFKINSPAKGKKAVNVGKQIKISGTVTDNLGNPIPGATILIEGTSIGAQTDLDGKYSIEAQEGEILVFVYMGFKTVKQKVEKERIINITLEEEAEALNELVITALGIKREEKALGYAVQKVEGSSMQTVKGVDVATSLTGKVSGLLVKNSTEFAEAPTVEIRGESALLVIDGVPYGNMTLRDIPADDIESLSVLKGATASALYGYRGASGAIVVTTKKGSSKKGLTVSLNSSTMFTAGYLAIPETQTTFGRQIDATTNMYKGTGSWGVPMQGQEVVQWDPVSKSYRSMPYLPIGKDNFKNFLDQGYILNNSLSVTQQGEFGNLRSSATWVSNKGQYPNSQYDKYTYTLGGDISLDKFKLSSSISINKQSSPNIGFNGYKGYDPMYNILVWSSPDYDIRKYKDYWLVKNESQNNSYTGTNNNPYFDRFERLHSLDRNVFNGFVSASYQIAPWLNATVRTGFDTYNNKQTVRISKGSLVGAGTSTVILNGTEIWGESLKGSYNEGLGSGYSSNTDFILTGNKKINDFDIEGLFGGTIYYTQDEGIEARTQGGLSVPGFYSLKSSVTNAVVNSSIYKRQVNSFYGRLAGSWKAMAFLEGTLRKDWSSTLPESTRSYLYPSVSGSFLVSEVLPKFDWLSLWKLRGSWTSSKTPAGVYDINSVYNITTNAWGGLNSASYPDVIRGNQVRPESASTWEIGTAASLFKKRLSFDFTYYSKRMYDFLTATNVSSASGFSSNYINIDQEITRRGFELTLNFTPIKTADWQWDVMANWSKYARYYTKLDKEFSADRPWVKVGNRVDAFVLNDFQKSADGAVIYENGLPVYSAYESVYGYGDPDWIWGLTSSLRYKNFTLNISVDGRVGGLAQTTTEMYMWQSGNHPDSVNDIRYKDITTGTSNYIGDGVKVISGAVTYNAYGNITSDTRQYASNDVPVTYENYVKRIHKGTAWGGNPSPGDTYSTTFLKLREVSLTYNVPKSVYRFIKAKNATVSAIGQNLFLWAKDFKYSDPDGGVDNFSDPSQRFVGCNIKLEF</sequence>
<dbReference type="InterPro" id="IPR039426">
    <property type="entry name" value="TonB-dep_rcpt-like"/>
</dbReference>
<keyword evidence="2 7" id="KW-0813">Transport</keyword>
<evidence type="ECO:0000259" key="9">
    <source>
        <dbReference type="Pfam" id="PF07715"/>
    </source>
</evidence>
<dbReference type="InterPro" id="IPR037066">
    <property type="entry name" value="Plug_dom_sf"/>
</dbReference>
<keyword evidence="3 7" id="KW-1134">Transmembrane beta strand</keyword>
<evidence type="ECO:0000256" key="6">
    <source>
        <dbReference type="ARBA" id="ARBA00023237"/>
    </source>
</evidence>